<keyword evidence="1" id="KW-0472">Membrane</keyword>
<keyword evidence="1" id="KW-1133">Transmembrane helix</keyword>
<organism evidence="2 3">
    <name type="scientific">Malonomonas rubra DSM 5091</name>
    <dbReference type="NCBI Taxonomy" id="1122189"/>
    <lineage>
        <taxon>Bacteria</taxon>
        <taxon>Pseudomonadati</taxon>
        <taxon>Thermodesulfobacteriota</taxon>
        <taxon>Desulfuromonadia</taxon>
        <taxon>Desulfuromonadales</taxon>
        <taxon>Geopsychrobacteraceae</taxon>
        <taxon>Malonomonas</taxon>
    </lineage>
</organism>
<sequence length="630" mass="70756">MPTVRCPHCGAERNTPSSKLPAKKSSARCPECCQTLIFDPAESQRTQTTDNIATCPHCGLQRRIPSDRLEIQSKTVNCRRCNRSFCLQPEREFRASGSGLRSISQLLADSWELFCRRGWGLLGIYLLGIVLAFAPIFSALLLKPATWLNPQNQNWQWAILLATVAYILLGLSWMTGSMFIYICKTDVGLFRSMKLGLRHVGSFTLLLILLILVVGGGSLLLIIPGLLFCVWFFFCQYVLADDNIGGLQALEKSRLLVSGHWWAIFGRFVLLLVISLTLSFLTARIPYVGEAANLAFSLLLTPFSFLYYYLIYSDLKANYRGPQHPPIKRQWLPLTAAIFGWMLIPGLLLVSLSRQNLSAEQLLSAGKDIQQRLGTQPQQTPDLNRSLPEEPQRLSSADYKLLLSKQRKTTSEGGLSLGPVTLFADRFWADDQNPHLWLKLELSDFPNLSLAQKGSARIEIDKVLDDDARDLYDRQHSFEHPAFHWVGINQTDENDLFSGIRSIYLRQGTQAEQVHSILGKLELTLPLAIESLQLTRNDIGKTLQIGGKQLILQRLGSNAVTLRFLGDRTDLLNVHASNSHAEPLREIGFTWQKSGDAFSLRQMFDGNIESITVLVAGDSMTQSYPFELTR</sequence>
<dbReference type="Proteomes" id="UP000184171">
    <property type="component" value="Unassembled WGS sequence"/>
</dbReference>
<dbReference type="EMBL" id="FQZT01000006">
    <property type="protein sequence ID" value="SHJ30007.1"/>
    <property type="molecule type" value="Genomic_DNA"/>
</dbReference>
<feature type="transmembrane region" description="Helical" evidence="1">
    <location>
        <begin position="261"/>
        <end position="285"/>
    </location>
</feature>
<evidence type="ECO:0000256" key="1">
    <source>
        <dbReference type="SAM" id="Phobius"/>
    </source>
</evidence>
<keyword evidence="1" id="KW-0812">Transmembrane</keyword>
<feature type="transmembrane region" description="Helical" evidence="1">
    <location>
        <begin position="331"/>
        <end position="352"/>
    </location>
</feature>
<dbReference type="AlphaFoldDB" id="A0A1M6I6D4"/>
<dbReference type="STRING" id="1122189.SAMN02745165_02031"/>
<feature type="transmembrane region" description="Helical" evidence="1">
    <location>
        <begin position="119"/>
        <end position="142"/>
    </location>
</feature>
<keyword evidence="3" id="KW-1185">Reference proteome</keyword>
<dbReference type="OrthoDB" id="9765721at2"/>
<protein>
    <submittedName>
        <fullName evidence="2">MJ0042 family finger-like domain-containing protein</fullName>
    </submittedName>
</protein>
<feature type="transmembrane region" description="Helical" evidence="1">
    <location>
        <begin position="157"/>
        <end position="183"/>
    </location>
</feature>
<evidence type="ECO:0000313" key="3">
    <source>
        <dbReference type="Proteomes" id="UP000184171"/>
    </source>
</evidence>
<feature type="transmembrane region" description="Helical" evidence="1">
    <location>
        <begin position="220"/>
        <end position="240"/>
    </location>
</feature>
<feature type="transmembrane region" description="Helical" evidence="1">
    <location>
        <begin position="195"/>
        <end position="214"/>
    </location>
</feature>
<dbReference type="RefSeq" id="WP_072908504.1">
    <property type="nucleotide sequence ID" value="NZ_FQZT01000006.1"/>
</dbReference>
<name>A0A1M6I6D4_MALRU</name>
<evidence type="ECO:0000313" key="2">
    <source>
        <dbReference type="EMBL" id="SHJ30007.1"/>
    </source>
</evidence>
<reference evidence="2 3" key="1">
    <citation type="submission" date="2016-11" db="EMBL/GenBank/DDBJ databases">
        <authorList>
            <person name="Jaros S."/>
            <person name="Januszkiewicz K."/>
            <person name="Wedrychowicz H."/>
        </authorList>
    </citation>
    <scope>NUCLEOTIDE SEQUENCE [LARGE SCALE GENOMIC DNA]</scope>
    <source>
        <strain evidence="2 3">DSM 5091</strain>
    </source>
</reference>
<accession>A0A1M6I6D4</accession>
<gene>
    <name evidence="2" type="ORF">SAMN02745165_02031</name>
</gene>
<proteinExistence type="predicted"/>
<feature type="transmembrane region" description="Helical" evidence="1">
    <location>
        <begin position="291"/>
        <end position="310"/>
    </location>
</feature>